<dbReference type="InterPro" id="IPR036937">
    <property type="entry name" value="Adhesion_dom_fimbrial_sf"/>
</dbReference>
<protein>
    <recommendedName>
        <fullName evidence="4">Beta-fimbriae major subunit</fullName>
    </recommendedName>
</protein>
<dbReference type="InterPro" id="IPR010546">
    <property type="entry name" value="DUF1120"/>
</dbReference>
<sequence>MKTLKTLIATALLATLTSPVFAASEANINVVGSIAPSTCSVVVPDGAAFKFGSIHSDELNSNDSTHLLRAKTIRIVCPAPTKLLVAFPFDNGGQLAPHASGKDTGVLAWWLPSANKAVAAGCGVGLQDNELIKVDAGDGNLIAILSFIRIQRGRQIPLSCPAGSSYEGGGLYNGAEDGYYIYHPTVKEMHIPRHLRMSINPRDELDTSGVIRLEGSASVVVRYL</sequence>
<dbReference type="EMBL" id="LXEP01000003">
    <property type="protein sequence ID" value="OAT23892.1"/>
    <property type="molecule type" value="Genomic_DNA"/>
</dbReference>
<dbReference type="Pfam" id="PF06551">
    <property type="entry name" value="DUF1120"/>
    <property type="match status" value="1"/>
</dbReference>
<accession>A0A1B7I621</accession>
<dbReference type="GO" id="GO:0007155">
    <property type="term" value="P:cell adhesion"/>
    <property type="evidence" value="ECO:0007669"/>
    <property type="project" value="InterPro"/>
</dbReference>
<dbReference type="Proteomes" id="UP000078504">
    <property type="component" value="Unassembled WGS sequence"/>
</dbReference>
<proteinExistence type="predicted"/>
<feature type="chain" id="PRO_5008593806" description="Beta-fimbriae major subunit" evidence="1">
    <location>
        <begin position="23"/>
        <end position="224"/>
    </location>
</feature>
<evidence type="ECO:0000313" key="2">
    <source>
        <dbReference type="EMBL" id="OAT23892.1"/>
    </source>
</evidence>
<name>A0A1B7I621_9ENTR</name>
<reference evidence="2 3" key="1">
    <citation type="submission" date="2016-04" db="EMBL/GenBank/DDBJ databases">
        <title>ATOL: Assembling a taxonomically balanced genome-scale reconstruction of the evolutionary history of the Enterobacteriaceae.</title>
        <authorList>
            <person name="Plunkett G.III."/>
            <person name="Neeno-Eckwall E.C."/>
            <person name="Glasner J.D."/>
            <person name="Perna N.T."/>
        </authorList>
    </citation>
    <scope>NUCLEOTIDE SEQUENCE [LARGE SCALE GENOMIC DNA]</scope>
    <source>
        <strain evidence="2 3">ATCC 51604</strain>
    </source>
</reference>
<evidence type="ECO:0008006" key="4">
    <source>
        <dbReference type="Google" id="ProtNLM"/>
    </source>
</evidence>
<dbReference type="PATRIC" id="fig|1354253.4.peg.187"/>
<comment type="caution">
    <text evidence="2">The sequence shown here is derived from an EMBL/GenBank/DDBJ whole genome shotgun (WGS) entry which is preliminary data.</text>
</comment>
<evidence type="ECO:0000313" key="3">
    <source>
        <dbReference type="Proteomes" id="UP000078504"/>
    </source>
</evidence>
<dbReference type="Gene3D" id="2.60.40.1090">
    <property type="entry name" value="Fimbrial-type adhesion domain"/>
    <property type="match status" value="1"/>
</dbReference>
<dbReference type="AlphaFoldDB" id="A0A1B7I621"/>
<organism evidence="2 3">
    <name type="scientific">Buttiauxella gaviniae ATCC 51604</name>
    <dbReference type="NCBI Taxonomy" id="1354253"/>
    <lineage>
        <taxon>Bacteria</taxon>
        <taxon>Pseudomonadati</taxon>
        <taxon>Pseudomonadota</taxon>
        <taxon>Gammaproteobacteria</taxon>
        <taxon>Enterobacterales</taxon>
        <taxon>Enterobacteriaceae</taxon>
        <taxon>Buttiauxella</taxon>
    </lineage>
</organism>
<gene>
    <name evidence="2" type="ORF">M977_00182</name>
</gene>
<dbReference type="GO" id="GO:0009289">
    <property type="term" value="C:pilus"/>
    <property type="evidence" value="ECO:0007669"/>
    <property type="project" value="InterPro"/>
</dbReference>
<dbReference type="RefSeq" id="WP_064511666.1">
    <property type="nucleotide sequence ID" value="NZ_LXEP01000003.1"/>
</dbReference>
<feature type="signal peptide" evidence="1">
    <location>
        <begin position="1"/>
        <end position="22"/>
    </location>
</feature>
<keyword evidence="1" id="KW-0732">Signal</keyword>
<evidence type="ECO:0000256" key="1">
    <source>
        <dbReference type="SAM" id="SignalP"/>
    </source>
</evidence>